<sequence>MCTMRHVHIGKFLEKHGFKQINSHVEVKRERKTVTILWHQIINWSLLI</sequence>
<protein>
    <submittedName>
        <fullName evidence="1">Uncharacterized protein</fullName>
    </submittedName>
</protein>
<reference evidence="1" key="1">
    <citation type="submission" date="2018-02" db="EMBL/GenBank/DDBJ databases">
        <title>Rhizophora mucronata_Transcriptome.</title>
        <authorList>
            <person name="Meera S.P."/>
            <person name="Sreeshan A."/>
            <person name="Augustine A."/>
        </authorList>
    </citation>
    <scope>NUCLEOTIDE SEQUENCE</scope>
    <source>
        <tissue evidence="1">Leaf</tissue>
    </source>
</reference>
<dbReference type="AlphaFoldDB" id="A0A2P2PSR3"/>
<organism evidence="1">
    <name type="scientific">Rhizophora mucronata</name>
    <name type="common">Asiatic mangrove</name>
    <dbReference type="NCBI Taxonomy" id="61149"/>
    <lineage>
        <taxon>Eukaryota</taxon>
        <taxon>Viridiplantae</taxon>
        <taxon>Streptophyta</taxon>
        <taxon>Embryophyta</taxon>
        <taxon>Tracheophyta</taxon>
        <taxon>Spermatophyta</taxon>
        <taxon>Magnoliopsida</taxon>
        <taxon>eudicotyledons</taxon>
        <taxon>Gunneridae</taxon>
        <taxon>Pentapetalae</taxon>
        <taxon>rosids</taxon>
        <taxon>fabids</taxon>
        <taxon>Malpighiales</taxon>
        <taxon>Rhizophoraceae</taxon>
        <taxon>Rhizophora</taxon>
    </lineage>
</organism>
<dbReference type="EMBL" id="GGEC01077287">
    <property type="protein sequence ID" value="MBX57771.1"/>
    <property type="molecule type" value="Transcribed_RNA"/>
</dbReference>
<proteinExistence type="predicted"/>
<evidence type="ECO:0000313" key="1">
    <source>
        <dbReference type="EMBL" id="MBX57771.1"/>
    </source>
</evidence>
<accession>A0A2P2PSR3</accession>
<name>A0A2P2PSR3_RHIMU</name>